<organism evidence="2 3">
    <name type="scientific">Candidatus Falkowbacteria bacterium GW2011_GWE1_38_31</name>
    <dbReference type="NCBI Taxonomy" id="1618638"/>
    <lineage>
        <taxon>Bacteria</taxon>
        <taxon>Candidatus Falkowiibacteriota</taxon>
    </lineage>
</organism>
<dbReference type="Gene3D" id="2.30.42.10">
    <property type="match status" value="1"/>
</dbReference>
<dbReference type="InterPro" id="IPR009003">
    <property type="entry name" value="Peptidase_S1_PA"/>
</dbReference>
<feature type="domain" description="PDZ" evidence="1">
    <location>
        <begin position="295"/>
        <end position="382"/>
    </location>
</feature>
<dbReference type="InterPro" id="IPR036034">
    <property type="entry name" value="PDZ_sf"/>
</dbReference>
<keyword evidence="2" id="KW-0378">Hydrolase</keyword>
<dbReference type="Pfam" id="PF13180">
    <property type="entry name" value="PDZ_2"/>
    <property type="match status" value="1"/>
</dbReference>
<dbReference type="SUPFAM" id="SSF50156">
    <property type="entry name" value="PDZ domain-like"/>
    <property type="match status" value="1"/>
</dbReference>
<evidence type="ECO:0000313" key="3">
    <source>
        <dbReference type="Proteomes" id="UP000034022"/>
    </source>
</evidence>
<evidence type="ECO:0000259" key="1">
    <source>
        <dbReference type="SMART" id="SM00228"/>
    </source>
</evidence>
<dbReference type="AlphaFoldDB" id="A0A0G0N1H1"/>
<protein>
    <submittedName>
        <fullName evidence="2">Serine protease</fullName>
    </submittedName>
</protein>
<dbReference type="Proteomes" id="UP000034022">
    <property type="component" value="Unassembled WGS sequence"/>
</dbReference>
<proteinExistence type="predicted"/>
<comment type="caution">
    <text evidence="2">The sequence shown here is derived from an EMBL/GenBank/DDBJ whole genome shotgun (WGS) entry which is preliminary data.</text>
</comment>
<dbReference type="SMART" id="SM00228">
    <property type="entry name" value="PDZ"/>
    <property type="match status" value="1"/>
</dbReference>
<name>A0A0G0N1H1_9BACT</name>
<evidence type="ECO:0000313" key="2">
    <source>
        <dbReference type="EMBL" id="KKQ71001.1"/>
    </source>
</evidence>
<dbReference type="SUPFAM" id="SSF50494">
    <property type="entry name" value="Trypsin-like serine proteases"/>
    <property type="match status" value="1"/>
</dbReference>
<reference evidence="2 3" key="1">
    <citation type="journal article" date="2015" name="Nature">
        <title>rRNA introns, odd ribosomes, and small enigmatic genomes across a large radiation of phyla.</title>
        <authorList>
            <person name="Brown C.T."/>
            <person name="Hug L.A."/>
            <person name="Thomas B.C."/>
            <person name="Sharon I."/>
            <person name="Castelle C.J."/>
            <person name="Singh A."/>
            <person name="Wilkins M.J."/>
            <person name="Williams K.H."/>
            <person name="Banfield J.F."/>
        </authorList>
    </citation>
    <scope>NUCLEOTIDE SEQUENCE [LARGE SCALE GENOMIC DNA]</scope>
</reference>
<keyword evidence="2" id="KW-0645">Protease</keyword>
<gene>
    <name evidence="2" type="ORF">US91_C0002G0080</name>
</gene>
<sequence length="392" mass="42883">MKNFNNRIIVIAILATVFGTLSGVVGTIITRVYLLEDIFNLPLLGDINLSGGIDNNSGLIIRNAKKIVIEQNDKVDETVNNVKSGIIGIYEKIDKINVDSKKTPAAFIPSDYYDSKGEKGQGFIVTSDGWVVSNFIPDSYKNESATGTKEAIFKKYVVVSSDKKIHQVKNIIIDPLGKYAFWQIVASDLPVKRFVNQEDLKNGQLIVATNWDGEVLLSSIISKTENDNELIRSSDNFFAVIEIAEKSGSDFLEGFIFNLNSEIIGVINSDGQAELVSNLIPCMSCIFKTGKIAYPKFGANYIDLSRMFDSEKNNIGKGALIFPNKSGIAVVKGGSAGIAGLKEGDIILKINNTELNSDTSLSSQINKYLPGDELTVEYIRDNKTATVNVVLK</sequence>
<dbReference type="EMBL" id="LBUU01000002">
    <property type="protein sequence ID" value="KKQ71001.1"/>
    <property type="molecule type" value="Genomic_DNA"/>
</dbReference>
<dbReference type="GO" id="GO:0008233">
    <property type="term" value="F:peptidase activity"/>
    <property type="evidence" value="ECO:0007669"/>
    <property type="project" value="UniProtKB-KW"/>
</dbReference>
<dbReference type="InterPro" id="IPR001478">
    <property type="entry name" value="PDZ"/>
</dbReference>
<accession>A0A0G0N1H1</accession>
<dbReference type="GO" id="GO:0006508">
    <property type="term" value="P:proteolysis"/>
    <property type="evidence" value="ECO:0007669"/>
    <property type="project" value="UniProtKB-KW"/>
</dbReference>